<dbReference type="EMBL" id="RBNH01000014">
    <property type="protein sequence ID" value="RKO22072.1"/>
    <property type="molecule type" value="Genomic_DNA"/>
</dbReference>
<organism evidence="1 2">
    <name type="scientific">Pseudarthrobacter phenanthrenivorans</name>
    <name type="common">Arthrobacter phenanthrenivorans</name>
    <dbReference type="NCBI Taxonomy" id="361575"/>
    <lineage>
        <taxon>Bacteria</taxon>
        <taxon>Bacillati</taxon>
        <taxon>Actinomycetota</taxon>
        <taxon>Actinomycetes</taxon>
        <taxon>Micrococcales</taxon>
        <taxon>Micrococcaceae</taxon>
        <taxon>Pseudarthrobacter</taxon>
    </lineage>
</organism>
<dbReference type="Proteomes" id="UP000273159">
    <property type="component" value="Unassembled WGS sequence"/>
</dbReference>
<reference evidence="2" key="2">
    <citation type="submission" date="2018-10" db="EMBL/GenBank/DDBJ databases">
        <authorList>
            <person name="Wang Y."/>
            <person name="Wang J."/>
            <person name="Yang X."/>
            <person name="Wang Z."/>
            <person name="Huang Y."/>
        </authorList>
    </citation>
    <scope>NUCLEOTIDE SEQUENCE [LARGE SCALE GENOMIC DNA]</scope>
    <source>
        <strain evidence="2">J015</strain>
    </source>
</reference>
<sequence length="75" mass="8361">MATNPHFLTISATTRSEADEKLNASVQQLRDLARENPTRGILVTKRGAGHFTLELSDQVPYGQTWESVNHPDSVR</sequence>
<comment type="caution">
    <text evidence="1">The sequence shown here is derived from an EMBL/GenBank/DDBJ whole genome shotgun (WGS) entry which is preliminary data.</text>
</comment>
<gene>
    <name evidence="1" type="ORF">D7Z96_14735</name>
</gene>
<protein>
    <submittedName>
        <fullName evidence="1">Uncharacterized protein</fullName>
    </submittedName>
</protein>
<dbReference type="RefSeq" id="WP_013602674.1">
    <property type="nucleotide sequence ID" value="NZ_RBNH01000014.1"/>
</dbReference>
<evidence type="ECO:0000313" key="1">
    <source>
        <dbReference type="EMBL" id="RKO22072.1"/>
    </source>
</evidence>
<evidence type="ECO:0000313" key="2">
    <source>
        <dbReference type="Proteomes" id="UP000273159"/>
    </source>
</evidence>
<dbReference type="AlphaFoldDB" id="A0A3B0FK94"/>
<name>A0A3B0FK94_PSEPS</name>
<reference evidence="1 2" key="1">
    <citation type="submission" date="2018-10" db="EMBL/GenBank/DDBJ databases">
        <title>Genome-guide identification and characterization of bacteria that degrade polycyclic aromatic hydrocarbons and resist hexavalent chromium simultaneously.</title>
        <authorList>
            <person name="Feng H."/>
        </authorList>
    </citation>
    <scope>NUCLEOTIDE SEQUENCE [LARGE SCALE GENOMIC DNA]</scope>
    <source>
        <strain evidence="1 2">J015</strain>
    </source>
</reference>
<accession>A0A3B0FK94</accession>
<proteinExistence type="predicted"/>